<reference evidence="5 6" key="1">
    <citation type="submission" date="2016-09" db="EMBL/GenBank/DDBJ databases">
        <title>The draft genome of Dichanthelium oligosanthes: A C3 panicoid grass species.</title>
        <authorList>
            <person name="Studer A.J."/>
            <person name="Schnable J.C."/>
            <person name="Brutnell T.P."/>
        </authorList>
    </citation>
    <scope>NUCLEOTIDE SEQUENCE [LARGE SCALE GENOMIC DNA]</scope>
    <source>
        <strain evidence="6">cv. Kellogg 1175</strain>
        <tissue evidence="5">Leaf</tissue>
    </source>
</reference>
<evidence type="ECO:0000259" key="4">
    <source>
        <dbReference type="PROSITE" id="PS51462"/>
    </source>
</evidence>
<dbReference type="PANTHER" id="PTHR11839">
    <property type="entry name" value="UDP/ADP-SUGAR PYROPHOSPHATASE"/>
    <property type="match status" value="1"/>
</dbReference>
<dbReference type="FunFam" id="3.90.79.10:FF:000050">
    <property type="entry name" value="Nudix hydrolase 14 chloroplastic"/>
    <property type="match status" value="1"/>
</dbReference>
<dbReference type="STRING" id="888268.A0A1E5WMI5"/>
<keyword evidence="6" id="KW-1185">Reference proteome</keyword>
<dbReference type="AlphaFoldDB" id="A0A1E5WMI5"/>
<feature type="region of interest" description="Disordered" evidence="3">
    <location>
        <begin position="75"/>
        <end position="97"/>
    </location>
</feature>
<dbReference type="GO" id="GO:0080041">
    <property type="term" value="F:ADP-ribose pyrophosphohydrolase activity"/>
    <property type="evidence" value="ECO:0007669"/>
    <property type="project" value="TreeGrafter"/>
</dbReference>
<name>A0A1E5WMI5_9POAL</name>
<dbReference type="EMBL" id="LWDX02001178">
    <property type="protein sequence ID" value="OEL38602.1"/>
    <property type="molecule type" value="Genomic_DNA"/>
</dbReference>
<evidence type="ECO:0000256" key="1">
    <source>
        <dbReference type="ARBA" id="ARBA00001946"/>
    </source>
</evidence>
<feature type="compositionally biased region" description="Basic residues" evidence="3">
    <location>
        <begin position="80"/>
        <end position="91"/>
    </location>
</feature>
<comment type="cofactor">
    <cofactor evidence="1">
        <name>Mg(2+)</name>
        <dbReference type="ChEBI" id="CHEBI:18420"/>
    </cofactor>
</comment>
<dbReference type="SUPFAM" id="SSF55811">
    <property type="entry name" value="Nudix"/>
    <property type="match status" value="1"/>
</dbReference>
<evidence type="ECO:0000313" key="6">
    <source>
        <dbReference type="Proteomes" id="UP000095767"/>
    </source>
</evidence>
<organism evidence="5 6">
    <name type="scientific">Dichanthelium oligosanthes</name>
    <dbReference type="NCBI Taxonomy" id="888268"/>
    <lineage>
        <taxon>Eukaryota</taxon>
        <taxon>Viridiplantae</taxon>
        <taxon>Streptophyta</taxon>
        <taxon>Embryophyta</taxon>
        <taxon>Tracheophyta</taxon>
        <taxon>Spermatophyta</taxon>
        <taxon>Magnoliopsida</taxon>
        <taxon>Liliopsida</taxon>
        <taxon>Poales</taxon>
        <taxon>Poaceae</taxon>
        <taxon>PACMAD clade</taxon>
        <taxon>Panicoideae</taxon>
        <taxon>Panicodae</taxon>
        <taxon>Paniceae</taxon>
        <taxon>Dichantheliinae</taxon>
        <taxon>Dichanthelium</taxon>
    </lineage>
</organism>
<dbReference type="PANTHER" id="PTHR11839:SF18">
    <property type="entry name" value="NUDIX HYDROLASE DOMAIN-CONTAINING PROTEIN"/>
    <property type="match status" value="1"/>
</dbReference>
<gene>
    <name evidence="5" type="ORF">BAE44_0000377</name>
</gene>
<dbReference type="PROSITE" id="PS51462">
    <property type="entry name" value="NUDIX"/>
    <property type="match status" value="1"/>
</dbReference>
<dbReference type="InterPro" id="IPR000086">
    <property type="entry name" value="NUDIX_hydrolase_dom"/>
</dbReference>
<accession>A0A1E5WMI5</accession>
<evidence type="ECO:0000256" key="2">
    <source>
        <dbReference type="ARBA" id="ARBA00022801"/>
    </source>
</evidence>
<comment type="caution">
    <text evidence="5">The sequence shown here is derived from an EMBL/GenBank/DDBJ whole genome shotgun (WGS) entry which is preliminary data.</text>
</comment>
<dbReference type="GO" id="GO:0006753">
    <property type="term" value="P:nucleoside phosphate metabolic process"/>
    <property type="evidence" value="ECO:0007669"/>
    <property type="project" value="TreeGrafter"/>
</dbReference>
<feature type="domain" description="Nudix hydrolase" evidence="4">
    <location>
        <begin position="203"/>
        <end position="356"/>
    </location>
</feature>
<dbReference type="GO" id="GO:0019693">
    <property type="term" value="P:ribose phosphate metabolic process"/>
    <property type="evidence" value="ECO:0007669"/>
    <property type="project" value="TreeGrafter"/>
</dbReference>
<dbReference type="Pfam" id="PF00293">
    <property type="entry name" value="NUDIX"/>
    <property type="match status" value="1"/>
</dbReference>
<sequence length="371" mass="40002">MEILLAPPTCAKLLETRCEDGNGSGEFACTVSACLPPPCAAAASPFPFPFPDHTSSGPPPQRAHGLVGLLCPGAAQHHDRGGRRRGPRPRRGCAGAPGGGLQVTILVPSPIPSDGWVERKLADWFPVVGCNSKRRNAVDSALFKQWLSNLQSEKGVLTYGRLNLTRILIQGVDMFGKRVGFLKFKADIIDEETKTKVPGIVFARGPAVAVLILLESKGQTYAVLTEQVRVPVGKFLLELPAGMLDDEKGDFVGTAVREVEEETGIKLNLEDMVDLTALLDPSTGGRMLPSPGGCDEEIGLFLYRGRVDEETIRSLQGKETGLRDHGELIKLRVVPYSQLWRSTADAKALCAIALYEMAKREGLLPSPSSNL</sequence>
<keyword evidence="2 5" id="KW-0378">Hydrolase</keyword>
<evidence type="ECO:0000256" key="3">
    <source>
        <dbReference type="SAM" id="MobiDB-lite"/>
    </source>
</evidence>
<proteinExistence type="predicted"/>
<dbReference type="GO" id="GO:0080042">
    <property type="term" value="F:ADP-glucose pyrophosphohydrolase activity"/>
    <property type="evidence" value="ECO:0007669"/>
    <property type="project" value="TreeGrafter"/>
</dbReference>
<evidence type="ECO:0000313" key="5">
    <source>
        <dbReference type="EMBL" id="OEL38602.1"/>
    </source>
</evidence>
<dbReference type="Proteomes" id="UP000095767">
    <property type="component" value="Unassembled WGS sequence"/>
</dbReference>
<dbReference type="InterPro" id="IPR015797">
    <property type="entry name" value="NUDIX_hydrolase-like_dom_sf"/>
</dbReference>
<protein>
    <submittedName>
        <fullName evidence="5">Nudix hydrolase 14, chloroplastic</fullName>
    </submittedName>
</protein>
<dbReference type="Gene3D" id="3.90.79.10">
    <property type="entry name" value="Nucleoside Triphosphate Pyrophosphohydrolase"/>
    <property type="match status" value="1"/>
</dbReference>
<dbReference type="OrthoDB" id="10249920at2759"/>
<dbReference type="CDD" id="cd03424">
    <property type="entry name" value="NUDIX_ADPRase_Nudt5_UGPPase_Nudt14"/>
    <property type="match status" value="1"/>
</dbReference>